<gene>
    <name evidence="1" type="ORF">LNQ49_09585</name>
</gene>
<dbReference type="RefSeq" id="WP_229988545.1">
    <property type="nucleotide sequence ID" value="NZ_JAJJMO010000001.1"/>
</dbReference>
<accession>A0ABS8MUG6</accession>
<protein>
    <submittedName>
        <fullName evidence="1">Uncharacterized protein</fullName>
    </submittedName>
</protein>
<evidence type="ECO:0000313" key="1">
    <source>
        <dbReference type="EMBL" id="MCC9071831.1"/>
    </source>
</evidence>
<reference evidence="1" key="1">
    <citation type="submission" date="2021-11" db="EMBL/GenBank/DDBJ databases">
        <title>Description of novel Flavobacterium species.</title>
        <authorList>
            <person name="Saticioglu I.B."/>
            <person name="Ay H."/>
            <person name="Altun S."/>
            <person name="Duman M."/>
        </authorList>
    </citation>
    <scope>NUCLEOTIDE SEQUENCE</scope>
    <source>
        <strain evidence="1">F-65</strain>
    </source>
</reference>
<dbReference type="Proteomes" id="UP001430919">
    <property type="component" value="Unassembled WGS sequence"/>
</dbReference>
<name>A0ABS8MUG6_9FLAO</name>
<keyword evidence="2" id="KW-1185">Reference proteome</keyword>
<evidence type="ECO:0000313" key="2">
    <source>
        <dbReference type="Proteomes" id="UP001430919"/>
    </source>
</evidence>
<sequence length="70" mass="8266">MSKNKSTITTGLLLAEYWVLCNDFNFMGNNTIYPSTHRNDSNKNSDYYIYNLRIALHKHHHNNQIHSKIN</sequence>
<dbReference type="EMBL" id="JAJJMO010000001">
    <property type="protein sequence ID" value="MCC9071831.1"/>
    <property type="molecule type" value="Genomic_DNA"/>
</dbReference>
<comment type="caution">
    <text evidence="1">The sequence shown here is derived from an EMBL/GenBank/DDBJ whole genome shotgun (WGS) entry which is preliminary data.</text>
</comment>
<proteinExistence type="predicted"/>
<organism evidence="1 2">
    <name type="scientific">Flavobacterium pisciphilum</name>
    <dbReference type="NCBI Taxonomy" id="2893755"/>
    <lineage>
        <taxon>Bacteria</taxon>
        <taxon>Pseudomonadati</taxon>
        <taxon>Bacteroidota</taxon>
        <taxon>Flavobacteriia</taxon>
        <taxon>Flavobacteriales</taxon>
        <taxon>Flavobacteriaceae</taxon>
        <taxon>Flavobacterium</taxon>
    </lineage>
</organism>